<organism evidence="2 3">
    <name type="scientific">Streptomyces fradiae ATCC 10745 = DSM 40063</name>
    <dbReference type="NCBI Taxonomy" id="1319510"/>
    <lineage>
        <taxon>Bacteria</taxon>
        <taxon>Bacillati</taxon>
        <taxon>Actinomycetota</taxon>
        <taxon>Actinomycetes</taxon>
        <taxon>Kitasatosporales</taxon>
        <taxon>Streptomycetaceae</taxon>
        <taxon>Streptomyces</taxon>
    </lineage>
</organism>
<evidence type="ECO:0000313" key="3">
    <source>
        <dbReference type="Proteomes" id="UP000194318"/>
    </source>
</evidence>
<accession>A0A1Y2NVN8</accession>
<sequence>MDGGAGEATVHLSSFDEAHDPGERRVAEAFDGGLRRLRERVRPGTEPPGG</sequence>
<reference evidence="2 3" key="1">
    <citation type="submission" date="2016-09" db="EMBL/GenBank/DDBJ databases">
        <title>Streptomyces fradiae DSM40063, a candidate organism with high potential of specific P450 cytochromes.</title>
        <authorList>
            <person name="Grumaz C."/>
            <person name="Vainshtein Y."/>
            <person name="Kirstahler P."/>
            <person name="Sohn K."/>
        </authorList>
    </citation>
    <scope>NUCLEOTIDE SEQUENCE [LARGE SCALE GENOMIC DNA]</scope>
    <source>
        <strain evidence="2 3">DSM 40063</strain>
    </source>
</reference>
<evidence type="ECO:0000313" key="2">
    <source>
        <dbReference type="EMBL" id="OSY51556.1"/>
    </source>
</evidence>
<evidence type="ECO:0000256" key="1">
    <source>
        <dbReference type="SAM" id="MobiDB-lite"/>
    </source>
</evidence>
<protein>
    <submittedName>
        <fullName evidence="2">Uncharacterized protein</fullName>
    </submittedName>
</protein>
<dbReference type="Proteomes" id="UP000194318">
    <property type="component" value="Unassembled WGS sequence"/>
</dbReference>
<name>A0A1Y2NVN8_STRFR</name>
<feature type="region of interest" description="Disordered" evidence="1">
    <location>
        <begin position="1"/>
        <end position="50"/>
    </location>
</feature>
<gene>
    <name evidence="2" type="ORF">BG846_02767</name>
</gene>
<proteinExistence type="predicted"/>
<dbReference type="AlphaFoldDB" id="A0A1Y2NVN8"/>
<comment type="caution">
    <text evidence="2">The sequence shown here is derived from an EMBL/GenBank/DDBJ whole genome shotgun (WGS) entry which is preliminary data.</text>
</comment>
<dbReference type="EMBL" id="MIFZ01000227">
    <property type="protein sequence ID" value="OSY51556.1"/>
    <property type="molecule type" value="Genomic_DNA"/>
</dbReference>
<feature type="compositionally biased region" description="Basic and acidic residues" evidence="1">
    <location>
        <begin position="14"/>
        <end position="43"/>
    </location>
</feature>